<comment type="caution">
    <text evidence="6">The sequence shown here is derived from an EMBL/GenBank/DDBJ whole genome shotgun (WGS) entry which is preliminary data.</text>
</comment>
<dbReference type="Pfam" id="PF13377">
    <property type="entry name" value="Peripla_BP_3"/>
    <property type="match status" value="1"/>
</dbReference>
<dbReference type="CDD" id="cd06285">
    <property type="entry name" value="PBP1_LacI-like"/>
    <property type="match status" value="1"/>
</dbReference>
<dbReference type="PROSITE" id="PS50932">
    <property type="entry name" value="HTH_LACI_2"/>
    <property type="match status" value="1"/>
</dbReference>
<dbReference type="InterPro" id="IPR046335">
    <property type="entry name" value="LacI/GalR-like_sensor"/>
</dbReference>
<reference evidence="6 7" key="1">
    <citation type="submission" date="2024-06" db="EMBL/GenBank/DDBJ databases">
        <title>Draft genome sequence of Geodermatophilus badlandi, a novel member of the Geodermatophilaceae isolated from badland sedimentary rocks in the Red desert, Wyoming, USA.</title>
        <authorList>
            <person name="Ben Tekaya S."/>
            <person name="Nouioui I."/>
            <person name="Flores G.M."/>
            <person name="Shaal M.N."/>
            <person name="Bredoire F."/>
            <person name="Basile F."/>
            <person name="Van Diepen L."/>
            <person name="Ward N.L."/>
        </authorList>
    </citation>
    <scope>NUCLEOTIDE SEQUENCE [LARGE SCALE GENOMIC DNA]</scope>
    <source>
        <strain evidence="6 7">WL48A</strain>
    </source>
</reference>
<dbReference type="GO" id="GO:0003677">
    <property type="term" value="F:DNA binding"/>
    <property type="evidence" value="ECO:0007669"/>
    <property type="project" value="UniProtKB-KW"/>
</dbReference>
<dbReference type="SMART" id="SM00354">
    <property type="entry name" value="HTH_LACI"/>
    <property type="match status" value="1"/>
</dbReference>
<evidence type="ECO:0000256" key="1">
    <source>
        <dbReference type="ARBA" id="ARBA00023015"/>
    </source>
</evidence>
<name>A0ABV3XFX3_9ACTN</name>
<evidence type="ECO:0000256" key="4">
    <source>
        <dbReference type="SAM" id="MobiDB-lite"/>
    </source>
</evidence>
<keyword evidence="7" id="KW-1185">Reference proteome</keyword>
<evidence type="ECO:0000313" key="7">
    <source>
        <dbReference type="Proteomes" id="UP001560045"/>
    </source>
</evidence>
<dbReference type="Gene3D" id="1.10.260.40">
    <property type="entry name" value="lambda repressor-like DNA-binding domains"/>
    <property type="match status" value="1"/>
</dbReference>
<dbReference type="EMBL" id="JBFNXQ010000042">
    <property type="protein sequence ID" value="MEX5719488.1"/>
    <property type="molecule type" value="Genomic_DNA"/>
</dbReference>
<feature type="compositionally biased region" description="Gly residues" evidence="4">
    <location>
        <begin position="360"/>
        <end position="372"/>
    </location>
</feature>
<dbReference type="Proteomes" id="UP001560045">
    <property type="component" value="Unassembled WGS sequence"/>
</dbReference>
<feature type="region of interest" description="Disordered" evidence="4">
    <location>
        <begin position="1"/>
        <end position="21"/>
    </location>
</feature>
<protein>
    <submittedName>
        <fullName evidence="6">LacI family DNA-binding transcriptional regulator</fullName>
    </submittedName>
</protein>
<accession>A0ABV3XFX3</accession>
<keyword evidence="1" id="KW-0805">Transcription regulation</keyword>
<sequence length="388" mass="40120">MAGSVHRGAGGGDLPFTDPAGRPTLRTVAELAGVHVSTASRVLNQVSGPGVRSASRTTSERIRRIAQRVGYSPNPHATGLRTSRSNLVGVLVPRLVDIVLATIYEGIEEATATYGFSTFVANTGDDPVAQRQRTEMVLARRVDGMIFGDAYIDGGFLDEIAGRGVPFVLVSRRAGAHPSVTCDDVLGGRLAAEHLLGLGHRRLAVIAGEPYASTGIDRTAGFRAACAEAGVEVPEARVVHSGFDTEGGRAAMVEILAGGDVPDAVFAVNDFAAVGAMGVLRDAGLAVGRDIGVVGFNDVPLAGSLPVGLTTVRSPMHEMGVRAAHLLMRRLRGEQVESERLVPSLVPRASTLGVEVGWSGARGVGPGSGAGAPGSTPDRPAPRTPTPR</sequence>
<organism evidence="6 7">
    <name type="scientific">Geodermatophilus maliterrae</name>
    <dbReference type="NCBI Taxonomy" id="3162531"/>
    <lineage>
        <taxon>Bacteria</taxon>
        <taxon>Bacillati</taxon>
        <taxon>Actinomycetota</taxon>
        <taxon>Actinomycetes</taxon>
        <taxon>Geodermatophilales</taxon>
        <taxon>Geodermatophilaceae</taxon>
        <taxon>Geodermatophilus</taxon>
    </lineage>
</organism>
<dbReference type="CDD" id="cd01392">
    <property type="entry name" value="HTH_LacI"/>
    <property type="match status" value="1"/>
</dbReference>
<dbReference type="PANTHER" id="PTHR30146:SF109">
    <property type="entry name" value="HTH-TYPE TRANSCRIPTIONAL REGULATOR GALS"/>
    <property type="match status" value="1"/>
</dbReference>
<dbReference type="SUPFAM" id="SSF53822">
    <property type="entry name" value="Periplasmic binding protein-like I"/>
    <property type="match status" value="1"/>
</dbReference>
<dbReference type="InterPro" id="IPR028082">
    <property type="entry name" value="Peripla_BP_I"/>
</dbReference>
<dbReference type="SUPFAM" id="SSF47413">
    <property type="entry name" value="lambda repressor-like DNA-binding domains"/>
    <property type="match status" value="1"/>
</dbReference>
<evidence type="ECO:0000313" key="6">
    <source>
        <dbReference type="EMBL" id="MEX5719488.1"/>
    </source>
</evidence>
<dbReference type="InterPro" id="IPR010982">
    <property type="entry name" value="Lambda_DNA-bd_dom_sf"/>
</dbReference>
<gene>
    <name evidence="6" type="ORF">ABQ292_14075</name>
</gene>
<keyword evidence="3" id="KW-0804">Transcription</keyword>
<feature type="domain" description="HTH lacI-type" evidence="5">
    <location>
        <begin position="23"/>
        <end position="82"/>
    </location>
</feature>
<dbReference type="InterPro" id="IPR000843">
    <property type="entry name" value="HTH_LacI"/>
</dbReference>
<dbReference type="Gene3D" id="3.40.50.2300">
    <property type="match status" value="2"/>
</dbReference>
<evidence type="ECO:0000256" key="2">
    <source>
        <dbReference type="ARBA" id="ARBA00023125"/>
    </source>
</evidence>
<dbReference type="RefSeq" id="WP_369207369.1">
    <property type="nucleotide sequence ID" value="NZ_JBFNXQ010000042.1"/>
</dbReference>
<evidence type="ECO:0000256" key="3">
    <source>
        <dbReference type="ARBA" id="ARBA00023163"/>
    </source>
</evidence>
<keyword evidence="2 6" id="KW-0238">DNA-binding</keyword>
<dbReference type="Pfam" id="PF00356">
    <property type="entry name" value="LacI"/>
    <property type="match status" value="1"/>
</dbReference>
<evidence type="ECO:0000259" key="5">
    <source>
        <dbReference type="PROSITE" id="PS50932"/>
    </source>
</evidence>
<proteinExistence type="predicted"/>
<feature type="region of interest" description="Disordered" evidence="4">
    <location>
        <begin position="360"/>
        <end position="388"/>
    </location>
</feature>
<dbReference type="PANTHER" id="PTHR30146">
    <property type="entry name" value="LACI-RELATED TRANSCRIPTIONAL REPRESSOR"/>
    <property type="match status" value="1"/>
</dbReference>